<evidence type="ECO:0000313" key="1">
    <source>
        <dbReference type="EMBL" id="RZS72298.1"/>
    </source>
</evidence>
<protein>
    <submittedName>
        <fullName evidence="1">Uncharacterized protein</fullName>
    </submittedName>
</protein>
<dbReference type="EMBL" id="SGXA01000002">
    <property type="protein sequence ID" value="RZS72298.1"/>
    <property type="molecule type" value="Genomic_DNA"/>
</dbReference>
<proteinExistence type="predicted"/>
<keyword evidence="2" id="KW-1185">Reference proteome</keyword>
<dbReference type="Proteomes" id="UP000293874">
    <property type="component" value="Unassembled WGS sequence"/>
</dbReference>
<dbReference type="AlphaFoldDB" id="A0A4Q7MUP3"/>
<reference evidence="1 2" key="1">
    <citation type="submission" date="2019-02" db="EMBL/GenBank/DDBJ databases">
        <title>Genomic Encyclopedia of Type Strains, Phase IV (KMG-IV): sequencing the most valuable type-strain genomes for metagenomic binning, comparative biology and taxonomic classification.</title>
        <authorList>
            <person name="Goeker M."/>
        </authorList>
    </citation>
    <scope>NUCLEOTIDE SEQUENCE [LARGE SCALE GENOMIC DNA]</scope>
    <source>
        <strain evidence="1 2">DSM 18116</strain>
    </source>
</reference>
<evidence type="ECO:0000313" key="2">
    <source>
        <dbReference type="Proteomes" id="UP000293874"/>
    </source>
</evidence>
<gene>
    <name evidence="1" type="ORF">EV199_4216</name>
</gene>
<organism evidence="1 2">
    <name type="scientific">Pseudobacter ginsenosidimutans</name>
    <dbReference type="NCBI Taxonomy" id="661488"/>
    <lineage>
        <taxon>Bacteria</taxon>
        <taxon>Pseudomonadati</taxon>
        <taxon>Bacteroidota</taxon>
        <taxon>Chitinophagia</taxon>
        <taxon>Chitinophagales</taxon>
        <taxon>Chitinophagaceae</taxon>
        <taxon>Pseudobacter</taxon>
    </lineage>
</organism>
<sequence>MQRIDLHIETVNGFSPKGGYSVCGACYADE</sequence>
<accession>A0A4Q7MUP3</accession>
<comment type="caution">
    <text evidence="1">The sequence shown here is derived from an EMBL/GenBank/DDBJ whole genome shotgun (WGS) entry which is preliminary data.</text>
</comment>
<name>A0A4Q7MUP3_9BACT</name>